<keyword evidence="3" id="KW-0843">Virulence</keyword>
<evidence type="ECO:0008006" key="8">
    <source>
        <dbReference type="Google" id="ProtNLM"/>
    </source>
</evidence>
<keyword evidence="2" id="KW-0964">Secreted</keyword>
<sequence>MKKAIIFLTILGLVISSPGLSLAAESADSSSSSSSAEAPLEAENPAAVQEANLPDQEVIPAQGQLFPGRDDGEGQYIDPQPTEPDGKTLNVEADTFSGAFTYGYPLVVPSGRNGLQPDLRLSYNNQNLSHDNLFGYGWQLNLPSIERVNKLGVDDLYNQLYFSSSLSGELETIELTDGIHGSYGAKTENESFLRYEFLNDNSWQVTDKSGTVYTFGLADNSRQSDPGDNSRIFKWLIAEIRDTNDNFISYEYYKSGGQVYPSVIRYTGHGNQAGIFSLEFLRENRPDSQSFYQAGFAVQDQQRISEVQAKLNGQWVIKYEFDYQAGDNGHKSILSSITKSARNEQGQVETLPADEFEYFAEEVEWVE</sequence>
<feature type="signal peptide" evidence="5">
    <location>
        <begin position="1"/>
        <end position="23"/>
    </location>
</feature>
<name>A0A2M6WBW3_9BACT</name>
<dbReference type="AlphaFoldDB" id="A0A2M6WBW3"/>
<dbReference type="Pfam" id="PF03534">
    <property type="entry name" value="SpvB"/>
    <property type="match status" value="1"/>
</dbReference>
<accession>A0A2M6WBW3</accession>
<organism evidence="6 7">
    <name type="scientific">Candidatus Komeilibacteria bacterium CG10_big_fil_rev_8_21_14_0_10_41_13</name>
    <dbReference type="NCBI Taxonomy" id="1974476"/>
    <lineage>
        <taxon>Bacteria</taxon>
        <taxon>Candidatus Komeiliibacteriota</taxon>
    </lineage>
</organism>
<dbReference type="GO" id="GO:0005737">
    <property type="term" value="C:cytoplasm"/>
    <property type="evidence" value="ECO:0007669"/>
    <property type="project" value="InterPro"/>
</dbReference>
<dbReference type="GO" id="GO:0005576">
    <property type="term" value="C:extracellular region"/>
    <property type="evidence" value="ECO:0007669"/>
    <property type="project" value="UniProtKB-SubCell"/>
</dbReference>
<feature type="region of interest" description="Disordered" evidence="4">
    <location>
        <begin position="62"/>
        <end position="88"/>
    </location>
</feature>
<keyword evidence="5" id="KW-0732">Signal</keyword>
<evidence type="ECO:0000256" key="4">
    <source>
        <dbReference type="SAM" id="MobiDB-lite"/>
    </source>
</evidence>
<dbReference type="InterPro" id="IPR003284">
    <property type="entry name" value="Sal_SpvB"/>
</dbReference>
<evidence type="ECO:0000256" key="2">
    <source>
        <dbReference type="ARBA" id="ARBA00022525"/>
    </source>
</evidence>
<evidence type="ECO:0000256" key="5">
    <source>
        <dbReference type="SAM" id="SignalP"/>
    </source>
</evidence>
<feature type="region of interest" description="Disordered" evidence="4">
    <location>
        <begin position="24"/>
        <end position="44"/>
    </location>
</feature>
<protein>
    <recommendedName>
        <fullName evidence="8">Insecticide toxin TcdB middle/N-terminal domain-containing protein</fullName>
    </recommendedName>
</protein>
<comment type="subcellular location">
    <subcellularLocation>
        <location evidence="1">Secreted</location>
    </subcellularLocation>
</comment>
<gene>
    <name evidence="6" type="ORF">COU22_02975</name>
</gene>
<evidence type="ECO:0000256" key="1">
    <source>
        <dbReference type="ARBA" id="ARBA00004613"/>
    </source>
</evidence>
<proteinExistence type="predicted"/>
<dbReference type="EMBL" id="PFBO01000108">
    <property type="protein sequence ID" value="PIT90293.1"/>
    <property type="molecule type" value="Genomic_DNA"/>
</dbReference>
<feature type="non-terminal residue" evidence="6">
    <location>
        <position position="367"/>
    </location>
</feature>
<evidence type="ECO:0000256" key="3">
    <source>
        <dbReference type="ARBA" id="ARBA00023026"/>
    </source>
</evidence>
<evidence type="ECO:0000313" key="6">
    <source>
        <dbReference type="EMBL" id="PIT90293.1"/>
    </source>
</evidence>
<evidence type="ECO:0000313" key="7">
    <source>
        <dbReference type="Proteomes" id="UP000230543"/>
    </source>
</evidence>
<feature type="chain" id="PRO_5014856979" description="Insecticide toxin TcdB middle/N-terminal domain-containing protein" evidence="5">
    <location>
        <begin position="24"/>
        <end position="367"/>
    </location>
</feature>
<comment type="caution">
    <text evidence="6">The sequence shown here is derived from an EMBL/GenBank/DDBJ whole genome shotgun (WGS) entry which is preliminary data.</text>
</comment>
<reference evidence="7" key="1">
    <citation type="submission" date="2017-09" db="EMBL/GenBank/DDBJ databases">
        <title>Depth-based differentiation of microbial function through sediment-hosted aquifers and enrichment of novel symbionts in the deep terrestrial subsurface.</title>
        <authorList>
            <person name="Probst A.J."/>
            <person name="Ladd B."/>
            <person name="Jarett J.K."/>
            <person name="Geller-Mcgrath D.E."/>
            <person name="Sieber C.M.K."/>
            <person name="Emerson J.B."/>
            <person name="Anantharaman K."/>
            <person name="Thomas B.C."/>
            <person name="Malmstrom R."/>
            <person name="Stieglmeier M."/>
            <person name="Klingl A."/>
            <person name="Woyke T."/>
            <person name="Ryan C.M."/>
            <person name="Banfield J.F."/>
        </authorList>
    </citation>
    <scope>NUCLEOTIDE SEQUENCE [LARGE SCALE GENOMIC DNA]</scope>
</reference>
<dbReference type="Proteomes" id="UP000230543">
    <property type="component" value="Unassembled WGS sequence"/>
</dbReference>